<comment type="caution">
    <text evidence="1">The sequence shown here is derived from an EMBL/GenBank/DDBJ whole genome shotgun (WGS) entry which is preliminary data.</text>
</comment>
<protein>
    <submittedName>
        <fullName evidence="1">Uncharacterized protein</fullName>
    </submittedName>
</protein>
<evidence type="ECO:0000313" key="1">
    <source>
        <dbReference type="EMBL" id="KKL77382.1"/>
    </source>
</evidence>
<accession>A0A0F9HQG0</accession>
<reference evidence="1" key="1">
    <citation type="journal article" date="2015" name="Nature">
        <title>Complex archaea that bridge the gap between prokaryotes and eukaryotes.</title>
        <authorList>
            <person name="Spang A."/>
            <person name="Saw J.H."/>
            <person name="Jorgensen S.L."/>
            <person name="Zaremba-Niedzwiedzka K."/>
            <person name="Martijn J."/>
            <person name="Lind A.E."/>
            <person name="van Eijk R."/>
            <person name="Schleper C."/>
            <person name="Guy L."/>
            <person name="Ettema T.J."/>
        </authorList>
    </citation>
    <scope>NUCLEOTIDE SEQUENCE</scope>
</reference>
<proteinExistence type="predicted"/>
<name>A0A0F9HQG0_9ZZZZ</name>
<organism evidence="1">
    <name type="scientific">marine sediment metagenome</name>
    <dbReference type="NCBI Taxonomy" id="412755"/>
    <lineage>
        <taxon>unclassified sequences</taxon>
        <taxon>metagenomes</taxon>
        <taxon>ecological metagenomes</taxon>
    </lineage>
</organism>
<dbReference type="AlphaFoldDB" id="A0A0F9HQG0"/>
<dbReference type="EMBL" id="LAZR01023764">
    <property type="protein sequence ID" value="KKL77382.1"/>
    <property type="molecule type" value="Genomic_DNA"/>
</dbReference>
<sequence>MIIDTLNPIHKYLVCYDGDDKRMNSTALDLSSGMGYWNGSAVPVVRYEFVVPDEETAWKLRGQLPDPAAATVRVAGTKPEPPMRPSVPHTISYPNFVKGSSSLF</sequence>
<gene>
    <name evidence="1" type="ORF">LCGC14_2035460</name>
</gene>